<feature type="signal peptide" evidence="2">
    <location>
        <begin position="1"/>
        <end position="20"/>
    </location>
</feature>
<dbReference type="EMBL" id="JAPDDS010000004">
    <property type="protein sequence ID" value="MCW1884969.1"/>
    <property type="molecule type" value="Genomic_DNA"/>
</dbReference>
<comment type="caution">
    <text evidence="3">The sequence shown here is derived from an EMBL/GenBank/DDBJ whole genome shotgun (WGS) entry which is preliminary data.</text>
</comment>
<reference evidence="3 4" key="1">
    <citation type="submission" date="2022-10" db="EMBL/GenBank/DDBJ databases">
        <title>Luteolibacter flavescens strain MCCC 1K03193, whole genome shotgun sequencing project.</title>
        <authorList>
            <person name="Zhao G."/>
            <person name="Shen L."/>
        </authorList>
    </citation>
    <scope>NUCLEOTIDE SEQUENCE [LARGE SCALE GENOMIC DNA]</scope>
    <source>
        <strain evidence="3 4">MCCC 1K03193</strain>
    </source>
</reference>
<evidence type="ECO:0000313" key="4">
    <source>
        <dbReference type="Proteomes" id="UP001207930"/>
    </source>
</evidence>
<keyword evidence="1" id="KW-0812">Transmembrane</keyword>
<feature type="transmembrane region" description="Helical" evidence="1">
    <location>
        <begin position="146"/>
        <end position="165"/>
    </location>
</feature>
<dbReference type="RefSeq" id="WP_264500927.1">
    <property type="nucleotide sequence ID" value="NZ_JAPDDS010000004.1"/>
</dbReference>
<name>A0ABT3FNQ8_9BACT</name>
<organism evidence="3 4">
    <name type="scientific">Luteolibacter flavescens</name>
    <dbReference type="NCBI Taxonomy" id="1859460"/>
    <lineage>
        <taxon>Bacteria</taxon>
        <taxon>Pseudomonadati</taxon>
        <taxon>Verrucomicrobiota</taxon>
        <taxon>Verrucomicrobiia</taxon>
        <taxon>Verrucomicrobiales</taxon>
        <taxon>Verrucomicrobiaceae</taxon>
        <taxon>Luteolibacter</taxon>
    </lineage>
</organism>
<evidence type="ECO:0000256" key="2">
    <source>
        <dbReference type="SAM" id="SignalP"/>
    </source>
</evidence>
<feature type="transmembrane region" description="Helical" evidence="1">
    <location>
        <begin position="104"/>
        <end position="125"/>
    </location>
</feature>
<dbReference type="Proteomes" id="UP001207930">
    <property type="component" value="Unassembled WGS sequence"/>
</dbReference>
<gene>
    <name evidence="3" type="ORF">OKA04_09545</name>
</gene>
<keyword evidence="1" id="KW-1133">Transmembrane helix</keyword>
<feature type="transmembrane region" description="Helical" evidence="1">
    <location>
        <begin position="205"/>
        <end position="225"/>
    </location>
</feature>
<keyword evidence="1" id="KW-0472">Membrane</keyword>
<feature type="chain" id="PRO_5047018994" evidence="2">
    <location>
        <begin position="21"/>
        <end position="230"/>
    </location>
</feature>
<keyword evidence="4" id="KW-1185">Reference proteome</keyword>
<accession>A0ABT3FNQ8</accession>
<sequence length="230" mass="24499">MKHLLLSATLLLASAAIAPAATSIILTGTVGTSDSSAYTPGQVITVSFTLADYSATGDPLDYTDEEGEYDWYQEEAENAPIFGNATLTGSTGTFTMPSGDAPEIFLYVSTGIVPSTTYFMVVLGIDMEEPSTIDLGLAVNGDPVRYFGFGFTTPTIFTGLAVPGTNPEEFLSTKLGTYDVEDVDNSYIELVSGDRITFLPTTMEIAIIPEPSTALFSLAAVGLLLRRRRN</sequence>
<proteinExistence type="predicted"/>
<evidence type="ECO:0000256" key="1">
    <source>
        <dbReference type="SAM" id="Phobius"/>
    </source>
</evidence>
<keyword evidence="2" id="KW-0732">Signal</keyword>
<protein>
    <submittedName>
        <fullName evidence="3">PEP-CTERM sorting domain-containing protein</fullName>
    </submittedName>
</protein>
<evidence type="ECO:0000313" key="3">
    <source>
        <dbReference type="EMBL" id="MCW1884969.1"/>
    </source>
</evidence>